<dbReference type="Proteomes" id="UP000008912">
    <property type="component" value="Unassembled WGS sequence"/>
</dbReference>
<dbReference type="AlphaFoldDB" id="A0A7N5KAJ1"/>
<dbReference type="SUPFAM" id="SSF49785">
    <property type="entry name" value="Galactose-binding domain-like"/>
    <property type="match status" value="1"/>
</dbReference>
<dbReference type="SMART" id="SM01337">
    <property type="entry name" value="APC10"/>
    <property type="match status" value="1"/>
</dbReference>
<name>A0A7N5KAJ1_AILME</name>
<dbReference type="InterPro" id="IPR008979">
    <property type="entry name" value="Galactose-bd-like_sf"/>
</dbReference>
<dbReference type="FunFam" id="3.30.2410.10:FF:000018">
    <property type="entry name" value="Putative E3 ubiquitin-protein ligase HECTD3"/>
    <property type="match status" value="1"/>
</dbReference>
<dbReference type="InterPro" id="IPR042469">
    <property type="entry name" value="HECTD3"/>
</dbReference>
<dbReference type="SMART" id="SM00119">
    <property type="entry name" value="HECTc"/>
    <property type="match status" value="1"/>
</dbReference>
<dbReference type="GO" id="GO:0043161">
    <property type="term" value="P:proteasome-mediated ubiquitin-dependent protein catabolic process"/>
    <property type="evidence" value="ECO:0007669"/>
    <property type="project" value="Ensembl"/>
</dbReference>
<evidence type="ECO:0000256" key="4">
    <source>
        <dbReference type="SAM" id="MobiDB-lite"/>
    </source>
</evidence>
<dbReference type="PANTHER" id="PTHR46654">
    <property type="entry name" value="E3 UBIQUITIN-PROTEIN LIGASE HECTD3"/>
    <property type="match status" value="1"/>
</dbReference>
<proteinExistence type="predicted"/>
<evidence type="ECO:0000259" key="6">
    <source>
        <dbReference type="PROSITE" id="PS51284"/>
    </source>
</evidence>
<gene>
    <name evidence="7" type="primary">HECTD3</name>
</gene>
<dbReference type="PROSITE" id="PS51284">
    <property type="entry name" value="DOC"/>
    <property type="match status" value="1"/>
</dbReference>
<dbReference type="InterPro" id="IPR035983">
    <property type="entry name" value="Hect_E3_ubiquitin_ligase"/>
</dbReference>
<feature type="active site" description="Glycyl thioester intermediate" evidence="3">
    <location>
        <position position="838"/>
    </location>
</feature>
<keyword evidence="8" id="KW-1185">Reference proteome</keyword>
<protein>
    <submittedName>
        <fullName evidence="7">HECT domain E3 ubiquitin protein ligase 3</fullName>
    </submittedName>
</protein>
<reference evidence="7" key="2">
    <citation type="submission" date="2025-08" db="UniProtKB">
        <authorList>
            <consortium name="Ensembl"/>
        </authorList>
    </citation>
    <scope>IDENTIFICATION</scope>
</reference>
<dbReference type="Ensembl" id="ENSAMET00000025294.1">
    <property type="protein sequence ID" value="ENSAMEP00000036987.1"/>
    <property type="gene ID" value="ENSAMEG00000013426.2"/>
</dbReference>
<evidence type="ECO:0000256" key="3">
    <source>
        <dbReference type="PROSITE-ProRule" id="PRU00104"/>
    </source>
</evidence>
<accession>A0A7N5KAJ1</accession>
<dbReference type="GO" id="GO:0004842">
    <property type="term" value="F:ubiquitin-protein transferase activity"/>
    <property type="evidence" value="ECO:0007669"/>
    <property type="project" value="Ensembl"/>
</dbReference>
<dbReference type="GO" id="GO:0019905">
    <property type="term" value="F:syntaxin binding"/>
    <property type="evidence" value="ECO:0007669"/>
    <property type="project" value="Ensembl"/>
</dbReference>
<dbReference type="Pfam" id="PF03256">
    <property type="entry name" value="ANAPC10"/>
    <property type="match status" value="1"/>
</dbReference>
<feature type="domain" description="HECT" evidence="5">
    <location>
        <begin position="527"/>
        <end position="872"/>
    </location>
</feature>
<feature type="region of interest" description="Disordered" evidence="4">
    <location>
        <begin position="202"/>
        <end position="260"/>
    </location>
</feature>
<sequence length="876" mass="96768">MAGPGPGAALESPRQLLGRVRFLAEAAQSLRAGRPLPAALAFVPREVLYKLYKDPAGPSRVLLPVWEAEGLGLRVGAAGSAPGPGSGPLRAARDSIELRRGACVRTTGEELCNGHGLWVKLTKVLPGLPWAPQKTPGAREAPGCSLPIPHTEPACVPCPLPWAGQGGPLGSSLTAVPMSRVSAGAAGRTPGRLRAGRRLAAGVQTGGGRGPPRAHRHSRPPPAAAAALRRGLPTGAQMGTGGGPDILSSPRIKSPASRGVHRSCTKITEEFNVSCLTDSNADTYWESDGSQCQHWVRLTMKKGTIVKKLLLTVDTTDDNFMPKRVVIYGGEGDNLKKLSDVSIDETLIGDVCVLEDMTVHLPVIEIRIVECRDDGIDVRLRGIKIKSSRQRELGLNADLFRPTSLVRYPRLEGTDPEVLYRRAVLLQRFIKILDSVLHHLVPAWDHTLGTFSEIKQVKQFLLLSRQRPGLVAQCLRDSESSKPSFMPRLYINRRLAMEHRACPLRDPACKNAVFTQVYEGLKPSDKYEKPLDYRWPMRYDQWWECKFIAEGIIDQGGGFRDSLADMSEELCPSSADTPVPLPFFVRTANQGNGTGEARDMYVPNPSCRDFAKYEWIGQLMGAALRGKEFLVLALPGFVWKQLSGEEVSWSKDFPAVDSVLVKLLEVMEGMDKETFEFKFGKELTFTTVLSDQQAVELIPGGAGIVVGYEDRSRFIQLVQKTRLEESKEQVAAMQAGLLKVVPQAVLDLLTWQELEKKVCGDPEVTVDALRKLTRFEDFEPSDTRVQYFWEALNNFTNEDRSRFLRFVTGRSRLPARIYIYPDKLGYETTDALPESSTCSSTLFLPHYASAKVCEEKLRYAAYNCVAIDTDMSPWEE</sequence>
<keyword evidence="1" id="KW-0808">Transferase</keyword>
<evidence type="ECO:0000256" key="2">
    <source>
        <dbReference type="ARBA" id="ARBA00022786"/>
    </source>
</evidence>
<dbReference type="Gene3D" id="2.60.120.260">
    <property type="entry name" value="Galactose-binding domain-like"/>
    <property type="match status" value="1"/>
</dbReference>
<dbReference type="Gene3D" id="3.90.1750.10">
    <property type="entry name" value="Hect, E3 ligase catalytic domains"/>
    <property type="match status" value="1"/>
</dbReference>
<feature type="domain" description="DOC" evidence="6">
    <location>
        <begin position="222"/>
        <end position="412"/>
    </location>
</feature>
<dbReference type="GO" id="GO:0048471">
    <property type="term" value="C:perinuclear region of cytoplasm"/>
    <property type="evidence" value="ECO:0007669"/>
    <property type="project" value="Ensembl"/>
</dbReference>
<evidence type="ECO:0000256" key="1">
    <source>
        <dbReference type="ARBA" id="ARBA00022679"/>
    </source>
</evidence>
<reference evidence="7 8" key="1">
    <citation type="journal article" date="2010" name="Nature">
        <title>The sequence and de novo assembly of the giant panda genome.</title>
        <authorList>
            <person name="Li R."/>
            <person name="Fan W."/>
            <person name="Tian G."/>
            <person name="Zhu H."/>
            <person name="He L."/>
            <person name="Cai J."/>
            <person name="Huang Q."/>
            <person name="Cai Q."/>
            <person name="Li B."/>
            <person name="Bai Y."/>
            <person name="Zhang Z."/>
            <person name="Zhang Y."/>
            <person name="Wang W."/>
            <person name="Li J."/>
            <person name="Wei F."/>
            <person name="Li H."/>
            <person name="Jian M."/>
            <person name="Li J."/>
            <person name="Zhang Z."/>
            <person name="Nielsen R."/>
            <person name="Li D."/>
            <person name="Gu W."/>
            <person name="Yang Z."/>
            <person name="Xuan Z."/>
            <person name="Ryder O.A."/>
            <person name="Leung F.C."/>
            <person name="Zhou Y."/>
            <person name="Cao J."/>
            <person name="Sun X."/>
            <person name="Fu Y."/>
            <person name="Fang X."/>
            <person name="Guo X."/>
            <person name="Wang B."/>
            <person name="Hou R."/>
            <person name="Shen F."/>
            <person name="Mu B."/>
            <person name="Ni P."/>
            <person name="Lin R."/>
            <person name="Qian W."/>
            <person name="Wang G."/>
            <person name="Yu C."/>
            <person name="Nie W."/>
            <person name="Wang J."/>
            <person name="Wu Z."/>
            <person name="Liang H."/>
            <person name="Min J."/>
            <person name="Wu Q."/>
            <person name="Cheng S."/>
            <person name="Ruan J."/>
            <person name="Wang M."/>
            <person name="Shi Z."/>
            <person name="Wen M."/>
            <person name="Liu B."/>
            <person name="Ren X."/>
            <person name="Zheng H."/>
            <person name="Dong D."/>
            <person name="Cook K."/>
            <person name="Shan G."/>
            <person name="Zhang H."/>
            <person name="Kosiol C."/>
            <person name="Xie X."/>
            <person name="Lu Z."/>
            <person name="Zheng H."/>
            <person name="Li Y."/>
            <person name="Steiner C.C."/>
            <person name="Lam T.T."/>
            <person name="Lin S."/>
            <person name="Zhang Q."/>
            <person name="Li G."/>
            <person name="Tian J."/>
            <person name="Gong T."/>
            <person name="Liu H."/>
            <person name="Zhang D."/>
            <person name="Fang L."/>
            <person name="Ye C."/>
            <person name="Zhang J."/>
            <person name="Hu W."/>
            <person name="Xu A."/>
            <person name="Ren Y."/>
            <person name="Zhang G."/>
            <person name="Bruford M.W."/>
            <person name="Li Q."/>
            <person name="Ma L."/>
            <person name="Guo Y."/>
            <person name="An N."/>
            <person name="Hu Y."/>
            <person name="Zheng Y."/>
            <person name="Shi Y."/>
            <person name="Li Z."/>
            <person name="Liu Q."/>
            <person name="Chen Y."/>
            <person name="Zhao J."/>
            <person name="Qu N."/>
            <person name="Zhao S."/>
            <person name="Tian F."/>
            <person name="Wang X."/>
            <person name="Wang H."/>
            <person name="Xu L."/>
            <person name="Liu X."/>
            <person name="Vinar T."/>
            <person name="Wang Y."/>
            <person name="Lam T.W."/>
            <person name="Yiu S.M."/>
            <person name="Liu S."/>
            <person name="Zhang H."/>
            <person name="Li D."/>
            <person name="Huang Y."/>
            <person name="Wang X."/>
            <person name="Yang G."/>
            <person name="Jiang Z."/>
            <person name="Wang J."/>
            <person name="Qin N."/>
            <person name="Li L."/>
            <person name="Li J."/>
            <person name="Bolund L."/>
            <person name="Kristiansen K."/>
            <person name="Wong G.K."/>
            <person name="Olson M."/>
            <person name="Zhang X."/>
            <person name="Li S."/>
            <person name="Yang H."/>
            <person name="Wang J."/>
            <person name="Wang J."/>
        </authorList>
    </citation>
    <scope>NUCLEOTIDE SEQUENCE [LARGE SCALE GENOMIC DNA]</scope>
</reference>
<dbReference type="GeneTree" id="ENSGT00940000159923"/>
<dbReference type="CDD" id="cd08666">
    <property type="entry name" value="APC10-HECTD3"/>
    <property type="match status" value="1"/>
</dbReference>
<reference evidence="7" key="3">
    <citation type="submission" date="2025-09" db="UniProtKB">
        <authorList>
            <consortium name="Ensembl"/>
        </authorList>
    </citation>
    <scope>IDENTIFICATION</scope>
</reference>
<feature type="compositionally biased region" description="Low complexity" evidence="4">
    <location>
        <begin position="224"/>
        <end position="236"/>
    </location>
</feature>
<organism evidence="7 8">
    <name type="scientific">Ailuropoda melanoleuca</name>
    <name type="common">Giant panda</name>
    <dbReference type="NCBI Taxonomy" id="9646"/>
    <lineage>
        <taxon>Eukaryota</taxon>
        <taxon>Metazoa</taxon>
        <taxon>Chordata</taxon>
        <taxon>Craniata</taxon>
        <taxon>Vertebrata</taxon>
        <taxon>Euteleostomi</taxon>
        <taxon>Mammalia</taxon>
        <taxon>Eutheria</taxon>
        <taxon>Laurasiatheria</taxon>
        <taxon>Carnivora</taxon>
        <taxon>Caniformia</taxon>
        <taxon>Ursidae</taxon>
        <taxon>Ailuropoda</taxon>
    </lineage>
</organism>
<keyword evidence="2 3" id="KW-0833">Ubl conjugation pathway</keyword>
<dbReference type="Gene3D" id="3.30.2410.10">
    <property type="entry name" value="Hect, E3 ligase catalytic domain"/>
    <property type="match status" value="1"/>
</dbReference>
<dbReference type="Pfam" id="PF00632">
    <property type="entry name" value="HECT"/>
    <property type="match status" value="1"/>
</dbReference>
<evidence type="ECO:0000313" key="7">
    <source>
        <dbReference type="Ensembl" id="ENSAMEP00000036987.1"/>
    </source>
</evidence>
<evidence type="ECO:0000313" key="8">
    <source>
        <dbReference type="Proteomes" id="UP000008912"/>
    </source>
</evidence>
<dbReference type="InterPro" id="IPR004939">
    <property type="entry name" value="APC_su10/DOC_dom"/>
</dbReference>
<dbReference type="FunFam" id="3.90.1750.10:FF:000025">
    <property type="entry name" value="Putative E3 ubiquitin-protein ligase HECTD3"/>
    <property type="match status" value="1"/>
</dbReference>
<dbReference type="PANTHER" id="PTHR46654:SF1">
    <property type="entry name" value="E3 UBIQUITIN-PROTEIN LIGASE HECTD3"/>
    <property type="match status" value="1"/>
</dbReference>
<evidence type="ECO:0000259" key="5">
    <source>
        <dbReference type="PROSITE" id="PS50237"/>
    </source>
</evidence>
<dbReference type="InParanoid" id="A0A7N5KAJ1"/>
<dbReference type="Gene3D" id="3.30.2160.10">
    <property type="entry name" value="Hect, E3 ligase catalytic domain"/>
    <property type="match status" value="1"/>
</dbReference>
<dbReference type="PROSITE" id="PS50237">
    <property type="entry name" value="HECT"/>
    <property type="match status" value="1"/>
</dbReference>
<dbReference type="SUPFAM" id="SSF56204">
    <property type="entry name" value="Hect, E3 ligase catalytic domain"/>
    <property type="match status" value="1"/>
</dbReference>
<dbReference type="InterPro" id="IPR000569">
    <property type="entry name" value="HECT_dom"/>
</dbReference>